<dbReference type="RefSeq" id="WP_109676810.1">
    <property type="nucleotide sequence ID" value="NZ_CP086615.1"/>
</dbReference>
<accession>A0A2U2N690</accession>
<evidence type="ECO:0000256" key="4">
    <source>
        <dbReference type="ARBA" id="ARBA00023163"/>
    </source>
</evidence>
<keyword evidence="7" id="KW-1185">Reference proteome</keyword>
<feature type="domain" description="HTH lysR-type" evidence="5">
    <location>
        <begin position="3"/>
        <end position="60"/>
    </location>
</feature>
<evidence type="ECO:0000259" key="5">
    <source>
        <dbReference type="PROSITE" id="PS50931"/>
    </source>
</evidence>
<proteinExistence type="inferred from homology"/>
<organism evidence="6 7">
    <name type="scientific">Sediminicurvatus halobius</name>
    <dbReference type="NCBI Taxonomy" id="2182432"/>
    <lineage>
        <taxon>Bacteria</taxon>
        <taxon>Pseudomonadati</taxon>
        <taxon>Pseudomonadota</taxon>
        <taxon>Gammaproteobacteria</taxon>
        <taxon>Chromatiales</taxon>
        <taxon>Ectothiorhodospiraceae</taxon>
        <taxon>Sediminicurvatus</taxon>
    </lineage>
</organism>
<dbReference type="SUPFAM" id="SSF53850">
    <property type="entry name" value="Periplasmic binding protein-like II"/>
    <property type="match status" value="1"/>
</dbReference>
<keyword evidence="3" id="KW-0238">DNA-binding</keyword>
<evidence type="ECO:0000313" key="6">
    <source>
        <dbReference type="EMBL" id="PWG64650.1"/>
    </source>
</evidence>
<name>A0A2U2N690_9GAMM</name>
<sequence length="313" mass="33555">MNLNFNQLRSFLLVAEEGNLTRAAARRHSTPSAVTAHLQQLEARLGVVLFERGHSGMRLTEAGEHLLPAARRVLAAARELADAAATLTGDNATRSISLGLNAPPEHLHVGRIMTVGARGTPPLVIHLESSMSERIIADVAAGRLDAGFAYGAVEEPALAREPLGQRRLRIAAPAGYPIEHFPDDPAERAALPWIWPGVAGCPFRRLMPEILGASAADANIINRVDGEESIRALVRAGMGFGLLEERYAQEAADDGGLKLLAPAWEIPLGLVYRADRAAEPGIAALRAAVREAWQQVSEGEDEARAPASWQIRA</sequence>
<dbReference type="Pfam" id="PF03466">
    <property type="entry name" value="LysR_substrate"/>
    <property type="match status" value="1"/>
</dbReference>
<dbReference type="InterPro" id="IPR005119">
    <property type="entry name" value="LysR_subst-bd"/>
</dbReference>
<dbReference type="SUPFAM" id="SSF46785">
    <property type="entry name" value="Winged helix' DNA-binding domain"/>
    <property type="match status" value="1"/>
</dbReference>
<keyword evidence="2" id="KW-0805">Transcription regulation</keyword>
<dbReference type="PANTHER" id="PTHR30126:SF40">
    <property type="entry name" value="HTH-TYPE TRANSCRIPTIONAL REGULATOR GLTR"/>
    <property type="match status" value="1"/>
</dbReference>
<dbReference type="Proteomes" id="UP000245474">
    <property type="component" value="Unassembled WGS sequence"/>
</dbReference>
<dbReference type="Gene3D" id="3.40.190.290">
    <property type="match status" value="1"/>
</dbReference>
<dbReference type="InterPro" id="IPR036388">
    <property type="entry name" value="WH-like_DNA-bd_sf"/>
</dbReference>
<dbReference type="EMBL" id="QFFI01000005">
    <property type="protein sequence ID" value="PWG64650.1"/>
    <property type="molecule type" value="Genomic_DNA"/>
</dbReference>
<evidence type="ECO:0000313" key="7">
    <source>
        <dbReference type="Proteomes" id="UP000245474"/>
    </source>
</evidence>
<gene>
    <name evidence="6" type="ORF">DEM34_04805</name>
</gene>
<evidence type="ECO:0000256" key="3">
    <source>
        <dbReference type="ARBA" id="ARBA00023125"/>
    </source>
</evidence>
<evidence type="ECO:0000256" key="1">
    <source>
        <dbReference type="ARBA" id="ARBA00009437"/>
    </source>
</evidence>
<dbReference type="GO" id="GO:0003700">
    <property type="term" value="F:DNA-binding transcription factor activity"/>
    <property type="evidence" value="ECO:0007669"/>
    <property type="project" value="InterPro"/>
</dbReference>
<comment type="similarity">
    <text evidence="1">Belongs to the LysR transcriptional regulatory family.</text>
</comment>
<dbReference type="InterPro" id="IPR000847">
    <property type="entry name" value="LysR_HTH_N"/>
</dbReference>
<dbReference type="Pfam" id="PF00126">
    <property type="entry name" value="HTH_1"/>
    <property type="match status" value="1"/>
</dbReference>
<dbReference type="FunFam" id="1.10.10.10:FF:000001">
    <property type="entry name" value="LysR family transcriptional regulator"/>
    <property type="match status" value="1"/>
</dbReference>
<protein>
    <recommendedName>
        <fullName evidence="5">HTH lysR-type domain-containing protein</fullName>
    </recommendedName>
</protein>
<comment type="caution">
    <text evidence="6">The sequence shown here is derived from an EMBL/GenBank/DDBJ whole genome shotgun (WGS) entry which is preliminary data.</text>
</comment>
<dbReference type="CDD" id="cd05466">
    <property type="entry name" value="PBP2_LTTR_substrate"/>
    <property type="match status" value="1"/>
</dbReference>
<dbReference type="AlphaFoldDB" id="A0A2U2N690"/>
<dbReference type="Gene3D" id="1.10.10.10">
    <property type="entry name" value="Winged helix-like DNA-binding domain superfamily/Winged helix DNA-binding domain"/>
    <property type="match status" value="1"/>
</dbReference>
<evidence type="ECO:0000256" key="2">
    <source>
        <dbReference type="ARBA" id="ARBA00023015"/>
    </source>
</evidence>
<dbReference type="PROSITE" id="PS50931">
    <property type="entry name" value="HTH_LYSR"/>
    <property type="match status" value="1"/>
</dbReference>
<reference evidence="6 7" key="1">
    <citation type="submission" date="2018-05" db="EMBL/GenBank/DDBJ databases">
        <title>Spiribacter halobius sp. nov., a moderately halophilic bacterium isolated from marine solar saltern.</title>
        <authorList>
            <person name="Zheng W.-S."/>
            <person name="Lu D.-C."/>
            <person name="Du Z.-J."/>
        </authorList>
    </citation>
    <scope>NUCLEOTIDE SEQUENCE [LARGE SCALE GENOMIC DNA]</scope>
    <source>
        <strain evidence="6 7">E85</strain>
    </source>
</reference>
<dbReference type="GO" id="GO:0000976">
    <property type="term" value="F:transcription cis-regulatory region binding"/>
    <property type="evidence" value="ECO:0007669"/>
    <property type="project" value="TreeGrafter"/>
</dbReference>
<dbReference type="PANTHER" id="PTHR30126">
    <property type="entry name" value="HTH-TYPE TRANSCRIPTIONAL REGULATOR"/>
    <property type="match status" value="1"/>
</dbReference>
<keyword evidence="4" id="KW-0804">Transcription</keyword>
<dbReference type="InterPro" id="IPR036390">
    <property type="entry name" value="WH_DNA-bd_sf"/>
</dbReference>
<dbReference type="OrthoDB" id="464481at2"/>